<evidence type="ECO:0000256" key="2">
    <source>
        <dbReference type="ARBA" id="ARBA00022679"/>
    </source>
</evidence>
<dbReference type="PANTHER" id="PTHR30160">
    <property type="entry name" value="TETRAACYLDISACCHARIDE 4'-KINASE-RELATED"/>
    <property type="match status" value="1"/>
</dbReference>
<evidence type="ECO:0000256" key="1">
    <source>
        <dbReference type="ARBA" id="ARBA00022676"/>
    </source>
</evidence>
<dbReference type="RefSeq" id="WP_074704382.1">
    <property type="nucleotide sequence ID" value="NZ_FOHI01000001.1"/>
</dbReference>
<dbReference type="SUPFAM" id="SSF53756">
    <property type="entry name" value="UDP-Glycosyltransferase/glycogen phosphorylase"/>
    <property type="match status" value="1"/>
</dbReference>
<dbReference type="PANTHER" id="PTHR30160:SF1">
    <property type="entry name" value="LIPOPOLYSACCHARIDE 1,2-N-ACETYLGLUCOSAMINETRANSFERASE-RELATED"/>
    <property type="match status" value="1"/>
</dbReference>
<dbReference type="Proteomes" id="UP000183339">
    <property type="component" value="Unassembled WGS sequence"/>
</dbReference>
<dbReference type="GO" id="GO:0008713">
    <property type="term" value="F:ADP-heptose-lipopolysaccharide heptosyltransferase activity"/>
    <property type="evidence" value="ECO:0007669"/>
    <property type="project" value="TreeGrafter"/>
</dbReference>
<sequence length="335" mass="36705">MAQLGNLPIKKIAIFRALKLGDFLLFVPALRALRRAFPQATIDYVGLPWNQALAARYNHYIDEFVEFPGFPGLPEHPFKAEAVTAFLDGMQQRQYDLALQMHGKGTVSNLVVSLFGAAIAAGFASEDNSHWPNRDFFMPYPSRQPELLRNLALLEFLGLEQADRAPDRTMEFPVLDMDCQKLRELEEYGTIRDKPYVCLHTGAISAAPWPPAHFAEVADRCIRQGLRVVLTGTAEEKPLTQVVAGKMTGTAIDLAGKTDIGSLAALLKGSQAVISNDTGVAHLAVAVDAPSVTVFTTTDPLIWGPLDQVHHRVVSGNDVKTPEVAIRALEELIGR</sequence>
<dbReference type="CDD" id="cd03789">
    <property type="entry name" value="GT9_LPS_heptosyltransferase"/>
    <property type="match status" value="1"/>
</dbReference>
<dbReference type="GO" id="GO:0005829">
    <property type="term" value="C:cytosol"/>
    <property type="evidence" value="ECO:0007669"/>
    <property type="project" value="TreeGrafter"/>
</dbReference>
<dbReference type="Gene3D" id="3.40.50.2000">
    <property type="entry name" value="Glycogen Phosphorylase B"/>
    <property type="match status" value="2"/>
</dbReference>
<evidence type="ECO:0000313" key="3">
    <source>
        <dbReference type="EMBL" id="SES80078.1"/>
    </source>
</evidence>
<dbReference type="InterPro" id="IPR002201">
    <property type="entry name" value="Glyco_trans_9"/>
</dbReference>
<dbReference type="InterPro" id="IPR051199">
    <property type="entry name" value="LPS_LOS_Heptosyltrfase"/>
</dbReference>
<gene>
    <name evidence="3" type="ORF">SAMN05216412_101625</name>
</gene>
<proteinExistence type="predicted"/>
<accession>A0A1H9ZEX5</accession>
<organism evidence="3 4">
    <name type="scientific">Nitrosospira multiformis</name>
    <dbReference type="NCBI Taxonomy" id="1231"/>
    <lineage>
        <taxon>Bacteria</taxon>
        <taxon>Pseudomonadati</taxon>
        <taxon>Pseudomonadota</taxon>
        <taxon>Betaproteobacteria</taxon>
        <taxon>Nitrosomonadales</taxon>
        <taxon>Nitrosomonadaceae</taxon>
        <taxon>Nitrosospira</taxon>
    </lineage>
</organism>
<keyword evidence="2 3" id="KW-0808">Transferase</keyword>
<dbReference type="AlphaFoldDB" id="A0A1H9ZEX5"/>
<keyword evidence="1" id="KW-0328">Glycosyltransferase</keyword>
<dbReference type="GO" id="GO:0009244">
    <property type="term" value="P:lipopolysaccharide core region biosynthetic process"/>
    <property type="evidence" value="ECO:0007669"/>
    <property type="project" value="TreeGrafter"/>
</dbReference>
<protein>
    <submittedName>
        <fullName evidence="3">ADP-heptose:LPS heptosyltransferase</fullName>
    </submittedName>
</protein>
<dbReference type="OrthoDB" id="9807356at2"/>
<evidence type="ECO:0000313" key="4">
    <source>
        <dbReference type="Proteomes" id="UP000183339"/>
    </source>
</evidence>
<dbReference type="EMBL" id="FOHI01000001">
    <property type="protein sequence ID" value="SES80078.1"/>
    <property type="molecule type" value="Genomic_DNA"/>
</dbReference>
<dbReference type="Pfam" id="PF01075">
    <property type="entry name" value="Glyco_transf_9"/>
    <property type="match status" value="1"/>
</dbReference>
<reference evidence="3 4" key="1">
    <citation type="submission" date="2016-10" db="EMBL/GenBank/DDBJ databases">
        <authorList>
            <person name="de Groot N.N."/>
        </authorList>
    </citation>
    <scope>NUCLEOTIDE SEQUENCE [LARGE SCALE GENOMIC DNA]</scope>
    <source>
        <strain evidence="3 4">Nl7</strain>
    </source>
</reference>
<name>A0A1H9ZEX5_9PROT</name>